<dbReference type="InterPro" id="IPR010334">
    <property type="entry name" value="Dcp1"/>
</dbReference>
<dbReference type="Pfam" id="PF06058">
    <property type="entry name" value="DCP1"/>
    <property type="match status" value="1"/>
</dbReference>
<evidence type="ECO:0000256" key="1">
    <source>
        <dbReference type="ARBA" id="ARBA00004496"/>
    </source>
</evidence>
<dbReference type="SUPFAM" id="SSF50729">
    <property type="entry name" value="PH domain-like"/>
    <property type="match status" value="1"/>
</dbReference>
<organism evidence="5">
    <name type="scientific">Encephalitozoon cuniculi</name>
    <name type="common">Microsporidian parasite</name>
    <dbReference type="NCBI Taxonomy" id="6035"/>
    <lineage>
        <taxon>Eukaryota</taxon>
        <taxon>Fungi</taxon>
        <taxon>Fungi incertae sedis</taxon>
        <taxon>Microsporidia</taxon>
        <taxon>Unikaryonidae</taxon>
        <taxon>Encephalitozoon</taxon>
    </lineage>
</organism>
<dbReference type="Gene3D" id="2.30.29.30">
    <property type="entry name" value="Pleckstrin-homology domain (PH domain)/Phosphotyrosine-binding domain (PTB)"/>
    <property type="match status" value="1"/>
</dbReference>
<evidence type="ECO:0000313" key="5">
    <source>
        <dbReference type="EMBL" id="AGE94998.1"/>
    </source>
</evidence>
<dbReference type="GO" id="GO:0031087">
    <property type="term" value="P:deadenylation-independent decapping of nuclear-transcribed mRNA"/>
    <property type="evidence" value="ECO:0007669"/>
    <property type="project" value="TreeGrafter"/>
</dbReference>
<dbReference type="VEuPathDB" id="MicrosporidiaDB:AEWD_110960"/>
<dbReference type="GO" id="GO:0003729">
    <property type="term" value="F:mRNA binding"/>
    <property type="evidence" value="ECO:0007669"/>
    <property type="project" value="TreeGrafter"/>
</dbReference>
<dbReference type="EMBL" id="KC513604">
    <property type="protein sequence ID" value="AGE94998.1"/>
    <property type="molecule type" value="Genomic_DNA"/>
</dbReference>
<evidence type="ECO:0000256" key="3">
    <source>
        <dbReference type="ARBA" id="ARBA00022490"/>
    </source>
</evidence>
<evidence type="ECO:0000256" key="4">
    <source>
        <dbReference type="ARBA" id="ARBA00022664"/>
    </source>
</evidence>
<dbReference type="VEuPathDB" id="MicrosporidiaDB:AEWQ_110960"/>
<proteinExistence type="inferred from homology"/>
<dbReference type="GO" id="GO:0008047">
    <property type="term" value="F:enzyme activator activity"/>
    <property type="evidence" value="ECO:0007669"/>
    <property type="project" value="InterPro"/>
</dbReference>
<dbReference type="VEuPathDB" id="MicrosporidiaDB:M970_110960"/>
<dbReference type="AlphaFoldDB" id="M1K2K5"/>
<gene>
    <name evidence="5" type="ORF">ECU11_0970</name>
</gene>
<dbReference type="VEuPathDB" id="MicrosporidiaDB:AEWR_110960"/>
<name>M1K2K5_ENCCN</name>
<dbReference type="GO" id="GO:0000932">
    <property type="term" value="C:P-body"/>
    <property type="evidence" value="ECO:0007669"/>
    <property type="project" value="TreeGrafter"/>
</dbReference>
<comment type="subcellular location">
    <subcellularLocation>
        <location evidence="1">Cytoplasm</location>
    </subcellularLocation>
</comment>
<dbReference type="InterPro" id="IPR011993">
    <property type="entry name" value="PH-like_dom_sf"/>
</dbReference>
<evidence type="ECO:0000256" key="2">
    <source>
        <dbReference type="ARBA" id="ARBA00008778"/>
    </source>
</evidence>
<dbReference type="CDD" id="cd09804">
    <property type="entry name" value="Dcp1"/>
    <property type="match status" value="1"/>
</dbReference>
<sequence>MVGKRDGQILMREIGRADPLLKDLLYVSSFASVYRHANGEWNKLNIEGTFVMYTRALCPPVGIHVFNRKNLKDFTLYLTKDIRFGVKGNFMTLSDDESGEVYGLWLHSDAHPGEVLRCLEELL</sequence>
<reference evidence="5" key="1">
    <citation type="journal article" date="2013" name="Eukaryot. Cell">
        <title>Extremely Reduced Levels of Heterozygosity in the Vertebrate Pathogen Encephalitozoon cuniculi.</title>
        <authorList>
            <person name="Selman M."/>
            <person name="Sak B."/>
            <person name="Kvac M."/>
            <person name="Farinelli L."/>
            <person name="Weiss L.M."/>
            <person name="Corradi N."/>
        </authorList>
    </citation>
    <scope>NUCLEOTIDE SEQUENCE</scope>
</reference>
<dbReference type="GO" id="GO:0006397">
    <property type="term" value="P:mRNA processing"/>
    <property type="evidence" value="ECO:0007669"/>
    <property type="project" value="UniProtKB-KW"/>
</dbReference>
<protein>
    <submittedName>
        <fullName evidence="5">Uncharacterized protein</fullName>
    </submittedName>
</protein>
<dbReference type="GO" id="GO:0000290">
    <property type="term" value="P:deadenylation-dependent decapping of nuclear-transcribed mRNA"/>
    <property type="evidence" value="ECO:0007669"/>
    <property type="project" value="InterPro"/>
</dbReference>
<dbReference type="PANTHER" id="PTHR16290:SF0">
    <property type="entry name" value="DECAPPING PROTEIN 1, ISOFORM A"/>
    <property type="match status" value="1"/>
</dbReference>
<keyword evidence="3" id="KW-0963">Cytoplasm</keyword>
<dbReference type="PANTHER" id="PTHR16290">
    <property type="entry name" value="TRANSCRIPTION FACTOR SMIF DECAPPING ENZYME DCP1"/>
    <property type="match status" value="1"/>
</dbReference>
<dbReference type="VEuPathDB" id="MicrosporidiaDB:ECU11_0970"/>
<accession>M1K2K5</accession>
<keyword evidence="4" id="KW-0507">mRNA processing</keyword>
<comment type="similarity">
    <text evidence="2">Belongs to the DCP1 family.</text>
</comment>